<dbReference type="STRING" id="311410.LA5095_01249"/>
<evidence type="ECO:0000256" key="1">
    <source>
        <dbReference type="SAM" id="Phobius"/>
    </source>
</evidence>
<evidence type="ECO:0000256" key="2">
    <source>
        <dbReference type="SAM" id="SignalP"/>
    </source>
</evidence>
<dbReference type="GeneID" id="97669884"/>
<dbReference type="Proteomes" id="UP000049983">
    <property type="component" value="Unassembled WGS sequence"/>
</dbReference>
<evidence type="ECO:0000313" key="4">
    <source>
        <dbReference type="Proteomes" id="UP000049983"/>
    </source>
</evidence>
<feature type="transmembrane region" description="Helical" evidence="1">
    <location>
        <begin position="38"/>
        <end position="60"/>
    </location>
</feature>
<proteinExistence type="predicted"/>
<reference evidence="4" key="1">
    <citation type="submission" date="2015-07" db="EMBL/GenBank/DDBJ databases">
        <authorList>
            <person name="Rodrigo-Torres Lidia"/>
            <person name="Arahal R.David."/>
        </authorList>
    </citation>
    <scope>NUCLEOTIDE SEQUENCE [LARGE SCALE GENOMIC DNA]</scope>
    <source>
        <strain evidence="4">CECT 5096</strain>
    </source>
</reference>
<keyword evidence="1" id="KW-1133">Transmembrane helix</keyword>
<dbReference type="AlphaFoldDB" id="A0A0M6Z8P8"/>
<protein>
    <submittedName>
        <fullName evidence="3">Uncharacterized protein</fullName>
    </submittedName>
</protein>
<dbReference type="OrthoDB" id="7876162at2"/>
<evidence type="ECO:0000313" key="3">
    <source>
        <dbReference type="EMBL" id="CTQ70384.1"/>
    </source>
</evidence>
<feature type="chain" id="PRO_5009787698" evidence="2">
    <location>
        <begin position="22"/>
        <end position="126"/>
    </location>
</feature>
<keyword evidence="1" id="KW-0472">Membrane</keyword>
<keyword evidence="4" id="KW-1185">Reference proteome</keyword>
<feature type="signal peptide" evidence="2">
    <location>
        <begin position="1"/>
        <end position="21"/>
    </location>
</feature>
<name>A0A0M6Z8P8_9HYPH</name>
<keyword evidence="2" id="KW-0732">Signal</keyword>
<dbReference type="RefSeq" id="WP_055404224.1">
    <property type="nucleotide sequence ID" value="NZ_CANMGD010000009.1"/>
</dbReference>
<gene>
    <name evidence="3" type="ORF">LA5096_02504</name>
</gene>
<sequence>MKKLALPTLMSVGAMTTQAAAAGSDPRWWVSPGETDTYTWVGLIIFLLAIFLVVHLYSQFDHYAEHRAKGTPLRTTIPTMLTVALAYEIMPALDHFSILLPAALVMTAIARDFMLWWRPEDAEAAR</sequence>
<accession>A0A0M6Z8P8</accession>
<organism evidence="3 4">
    <name type="scientific">Roseibium album</name>
    <dbReference type="NCBI Taxonomy" id="311410"/>
    <lineage>
        <taxon>Bacteria</taxon>
        <taxon>Pseudomonadati</taxon>
        <taxon>Pseudomonadota</taxon>
        <taxon>Alphaproteobacteria</taxon>
        <taxon>Hyphomicrobiales</taxon>
        <taxon>Stappiaceae</taxon>
        <taxon>Roseibium</taxon>
    </lineage>
</organism>
<keyword evidence="1" id="KW-0812">Transmembrane</keyword>
<dbReference type="EMBL" id="CXWC01000010">
    <property type="protein sequence ID" value="CTQ70384.1"/>
    <property type="molecule type" value="Genomic_DNA"/>
</dbReference>